<dbReference type="EMBL" id="JBHRSW010000047">
    <property type="protein sequence ID" value="MFC3123059.1"/>
    <property type="molecule type" value="Genomic_DNA"/>
</dbReference>
<evidence type="ECO:0000313" key="4">
    <source>
        <dbReference type="Proteomes" id="UP001595478"/>
    </source>
</evidence>
<dbReference type="Proteomes" id="UP001595478">
    <property type="component" value="Unassembled WGS sequence"/>
</dbReference>
<feature type="domain" description="SWIM-type" evidence="2">
    <location>
        <begin position="49"/>
        <end position="86"/>
    </location>
</feature>
<keyword evidence="4" id="KW-1185">Reference proteome</keyword>
<sequence length="571" mass="65371">MSEIKSIIARLSGQAAFEKGQALFNKGAVTEYFFQNNEIRAKVQGGYLYDVALSVIGNSFDGGCTCPASEGFDVCKHCVAVLLHYEQQTTEFAKASDKAPLERIKAYITQLPTDQVRENLFSFICSNQDTIEQWTMLADIAFDQFDKKAFKKEITKTLPIKDIWKHDQVRDYFTKARTRLTMQLEIINSLDPSAAIELLIYYIERYDKVNSRIDDTAGFRLSVYYLLEKALLKAFATVTWSDDQKVLFLLSLTETEYLSVDFGDVGKRFIQLNDDKLKAAYYNSLADLVDQDLRKKLLGAREFNKSKFESRLNSLVTYYLDTKKLTKALELKSSIASSVDDFKQIITECFEIKNYELAKACISSAHKYAKHTHEKGLLDKFTLQLAVAEGDQEKAIKVAWALYKSSYNIDDFIALRSLYTKASMPISDLVTRAEQMLLKQTNDSKPSRASKDIESLVALYIETKQLEKAFDIAQNVELRENLLHTICLQCISSELPEQALVLYKKLIHHHAAKGRNHGYQRCIDLMLELEEKRDMLPRGAEEVQRIYQELMSLYGSKLNFIQLLQLNFGEL</sequence>
<dbReference type="InterPro" id="IPR007527">
    <property type="entry name" value="Znf_SWIM"/>
</dbReference>
<gene>
    <name evidence="3" type="ORF">ACFOHL_15655</name>
</gene>
<comment type="caution">
    <text evidence="3">The sequence shown here is derived from an EMBL/GenBank/DDBJ whole genome shotgun (WGS) entry which is preliminary data.</text>
</comment>
<protein>
    <submittedName>
        <fullName evidence="3">SWIM zinc finger domain-containing protein</fullName>
    </submittedName>
</protein>
<dbReference type="Pfam" id="PF04434">
    <property type="entry name" value="SWIM"/>
    <property type="match status" value="1"/>
</dbReference>
<keyword evidence="1" id="KW-0479">Metal-binding</keyword>
<organism evidence="3 4">
    <name type="scientific">Agaribacter flavus</name>
    <dbReference type="NCBI Taxonomy" id="1902781"/>
    <lineage>
        <taxon>Bacteria</taxon>
        <taxon>Pseudomonadati</taxon>
        <taxon>Pseudomonadota</taxon>
        <taxon>Gammaproteobacteria</taxon>
        <taxon>Alteromonadales</taxon>
        <taxon>Alteromonadaceae</taxon>
        <taxon>Agaribacter</taxon>
    </lineage>
</organism>
<name>A0ABV7FRS8_9ALTE</name>
<dbReference type="PROSITE" id="PS50966">
    <property type="entry name" value="ZF_SWIM"/>
    <property type="match status" value="1"/>
</dbReference>
<keyword evidence="1" id="KW-0863">Zinc-finger</keyword>
<evidence type="ECO:0000259" key="2">
    <source>
        <dbReference type="PROSITE" id="PS50966"/>
    </source>
</evidence>
<dbReference type="RefSeq" id="WP_376921181.1">
    <property type="nucleotide sequence ID" value="NZ_JBHRSW010000047.1"/>
</dbReference>
<proteinExistence type="predicted"/>
<keyword evidence="1" id="KW-0862">Zinc</keyword>
<reference evidence="4" key="1">
    <citation type="journal article" date="2019" name="Int. J. Syst. Evol. Microbiol.">
        <title>The Global Catalogue of Microorganisms (GCM) 10K type strain sequencing project: providing services to taxonomists for standard genome sequencing and annotation.</title>
        <authorList>
            <consortium name="The Broad Institute Genomics Platform"/>
            <consortium name="The Broad Institute Genome Sequencing Center for Infectious Disease"/>
            <person name="Wu L."/>
            <person name="Ma J."/>
        </authorList>
    </citation>
    <scope>NUCLEOTIDE SEQUENCE [LARGE SCALE GENOMIC DNA]</scope>
    <source>
        <strain evidence="4">KCTC 52473</strain>
    </source>
</reference>
<evidence type="ECO:0000256" key="1">
    <source>
        <dbReference type="PROSITE-ProRule" id="PRU00325"/>
    </source>
</evidence>
<accession>A0ABV7FRS8</accession>
<evidence type="ECO:0000313" key="3">
    <source>
        <dbReference type="EMBL" id="MFC3123059.1"/>
    </source>
</evidence>